<dbReference type="InterPro" id="IPR025232">
    <property type="entry name" value="DUF4174"/>
</dbReference>
<proteinExistence type="predicted"/>
<reference evidence="4 5" key="1">
    <citation type="journal article" date="2019" name="bioRxiv">
        <title>Bacteria contribute to plant secondary compound degradation in a generalist herbivore system.</title>
        <authorList>
            <person name="Francoeur C.B."/>
            <person name="Khadempour L."/>
            <person name="Moreira-Soto R.D."/>
            <person name="Gotting K."/>
            <person name="Book A.J."/>
            <person name="Pinto-Tomas A.A."/>
            <person name="Keefover-Ring K."/>
            <person name="Currie C.R."/>
        </authorList>
    </citation>
    <scope>NUCLEOTIDE SEQUENCE [LARGE SCALE GENOMIC DNA]</scope>
    <source>
        <strain evidence="4 5">Acro-805</strain>
    </source>
</reference>
<comment type="caution">
    <text evidence="4">The sequence shown here is derived from an EMBL/GenBank/DDBJ whole genome shotgun (WGS) entry which is preliminary data.</text>
</comment>
<organism evidence="4 5">
    <name type="scientific">Candidatus Pantoea formicae</name>
    <dbReference type="NCBI Taxonomy" id="2608355"/>
    <lineage>
        <taxon>Bacteria</taxon>
        <taxon>Pseudomonadati</taxon>
        <taxon>Pseudomonadota</taxon>
        <taxon>Gammaproteobacteria</taxon>
        <taxon>Enterobacterales</taxon>
        <taxon>Erwiniaceae</taxon>
        <taxon>Pantoea</taxon>
    </lineage>
</organism>
<keyword evidence="1 2" id="KW-0732">Signal</keyword>
<keyword evidence="5" id="KW-1185">Reference proteome</keyword>
<dbReference type="EMBL" id="VWXD01000001">
    <property type="protein sequence ID" value="NIE99105.1"/>
    <property type="molecule type" value="Genomic_DNA"/>
</dbReference>
<dbReference type="Pfam" id="PF13778">
    <property type="entry name" value="DUF4174"/>
    <property type="match status" value="1"/>
</dbReference>
<protein>
    <submittedName>
        <fullName evidence="4">DUF4174 domain-containing protein</fullName>
    </submittedName>
</protein>
<feature type="domain" description="DUF4174" evidence="3">
    <location>
        <begin position="44"/>
        <end position="144"/>
    </location>
</feature>
<evidence type="ECO:0000256" key="1">
    <source>
        <dbReference type="ARBA" id="ARBA00022729"/>
    </source>
</evidence>
<dbReference type="Proteomes" id="UP000780690">
    <property type="component" value="Unassembled WGS sequence"/>
</dbReference>
<name>A0ABX0QUP5_9GAMM</name>
<sequence length="147" mass="16453">MSMPHPHLSIPVLLLTFCLMLAASTAQATQTPLFQSLSPKAADLNQYRWHNRPLVIFAPSKTDPAYVEQMAMLEKHKSELAEREIIVLSDTSPNENGTLRKQLNPKGFEVVLVGKDGGMKLRETTPLSTEVLLSTIDRMPMRQARLD</sequence>
<feature type="chain" id="PRO_5046954132" evidence="2">
    <location>
        <begin position="29"/>
        <end position="147"/>
    </location>
</feature>
<evidence type="ECO:0000256" key="2">
    <source>
        <dbReference type="SAM" id="SignalP"/>
    </source>
</evidence>
<accession>A0ABX0QUP5</accession>
<evidence type="ECO:0000313" key="4">
    <source>
        <dbReference type="EMBL" id="NIE99105.1"/>
    </source>
</evidence>
<dbReference type="RefSeq" id="WP_167135047.1">
    <property type="nucleotide sequence ID" value="NZ_VWXD01000001.1"/>
</dbReference>
<evidence type="ECO:0000313" key="5">
    <source>
        <dbReference type="Proteomes" id="UP000780690"/>
    </source>
</evidence>
<feature type="signal peptide" evidence="2">
    <location>
        <begin position="1"/>
        <end position="28"/>
    </location>
</feature>
<evidence type="ECO:0000259" key="3">
    <source>
        <dbReference type="Pfam" id="PF13778"/>
    </source>
</evidence>
<gene>
    <name evidence="4" type="ORF">F3J38_03300</name>
</gene>